<feature type="compositionally biased region" description="Basic and acidic residues" evidence="1">
    <location>
        <begin position="63"/>
        <end position="73"/>
    </location>
</feature>
<proteinExistence type="predicted"/>
<feature type="region of interest" description="Disordered" evidence="1">
    <location>
        <begin position="39"/>
        <end position="73"/>
    </location>
</feature>
<protein>
    <submittedName>
        <fullName evidence="2">Uncharacterized protein</fullName>
    </submittedName>
</protein>
<dbReference type="AlphaFoldDB" id="A0A5P1FES1"/>
<accession>A0A5P1FES1</accession>
<evidence type="ECO:0000313" key="3">
    <source>
        <dbReference type="Proteomes" id="UP000243459"/>
    </source>
</evidence>
<sequence length="73" mass="8114">MVLVEVEKKVAAHARRLLDEEHAALARLQWEGRPLARVSGGQNMKARKNQGPSKLIGQVRVDSAIEKQSAEEK</sequence>
<name>A0A5P1FES1_ASPOF</name>
<evidence type="ECO:0000313" key="2">
    <source>
        <dbReference type="EMBL" id="ONK76233.1"/>
    </source>
</evidence>
<gene>
    <name evidence="2" type="ORF">A4U43_C03F25400</name>
</gene>
<dbReference type="Proteomes" id="UP000243459">
    <property type="component" value="Chromosome 3"/>
</dbReference>
<reference evidence="3" key="1">
    <citation type="journal article" date="2017" name="Nat. Commun.">
        <title>The asparagus genome sheds light on the origin and evolution of a young Y chromosome.</title>
        <authorList>
            <person name="Harkess A."/>
            <person name="Zhou J."/>
            <person name="Xu C."/>
            <person name="Bowers J.E."/>
            <person name="Van der Hulst R."/>
            <person name="Ayyampalayam S."/>
            <person name="Mercati F."/>
            <person name="Riccardi P."/>
            <person name="McKain M.R."/>
            <person name="Kakrana A."/>
            <person name="Tang H."/>
            <person name="Ray J."/>
            <person name="Groenendijk J."/>
            <person name="Arikit S."/>
            <person name="Mathioni S.M."/>
            <person name="Nakano M."/>
            <person name="Shan H."/>
            <person name="Telgmann-Rauber A."/>
            <person name="Kanno A."/>
            <person name="Yue Z."/>
            <person name="Chen H."/>
            <person name="Li W."/>
            <person name="Chen Y."/>
            <person name="Xu X."/>
            <person name="Zhang Y."/>
            <person name="Luo S."/>
            <person name="Chen H."/>
            <person name="Gao J."/>
            <person name="Mao Z."/>
            <person name="Pires J.C."/>
            <person name="Luo M."/>
            <person name="Kudrna D."/>
            <person name="Wing R.A."/>
            <person name="Meyers B.C."/>
            <person name="Yi K."/>
            <person name="Kong H."/>
            <person name="Lavrijsen P."/>
            <person name="Sunseri F."/>
            <person name="Falavigna A."/>
            <person name="Ye Y."/>
            <person name="Leebens-Mack J.H."/>
            <person name="Chen G."/>
        </authorList>
    </citation>
    <scope>NUCLEOTIDE SEQUENCE [LARGE SCALE GENOMIC DNA]</scope>
    <source>
        <strain evidence="3">cv. DH0086</strain>
    </source>
</reference>
<evidence type="ECO:0000256" key="1">
    <source>
        <dbReference type="SAM" id="MobiDB-lite"/>
    </source>
</evidence>
<organism evidence="2 3">
    <name type="scientific">Asparagus officinalis</name>
    <name type="common">Garden asparagus</name>
    <dbReference type="NCBI Taxonomy" id="4686"/>
    <lineage>
        <taxon>Eukaryota</taxon>
        <taxon>Viridiplantae</taxon>
        <taxon>Streptophyta</taxon>
        <taxon>Embryophyta</taxon>
        <taxon>Tracheophyta</taxon>
        <taxon>Spermatophyta</taxon>
        <taxon>Magnoliopsida</taxon>
        <taxon>Liliopsida</taxon>
        <taxon>Asparagales</taxon>
        <taxon>Asparagaceae</taxon>
        <taxon>Asparagoideae</taxon>
        <taxon>Asparagus</taxon>
    </lineage>
</organism>
<dbReference type="EMBL" id="CM007383">
    <property type="protein sequence ID" value="ONK76233.1"/>
    <property type="molecule type" value="Genomic_DNA"/>
</dbReference>
<dbReference type="Gramene" id="ONK76233">
    <property type="protein sequence ID" value="ONK76233"/>
    <property type="gene ID" value="A4U43_C03F25400"/>
</dbReference>
<keyword evidence="3" id="KW-1185">Reference proteome</keyword>